<evidence type="ECO:0000256" key="1">
    <source>
        <dbReference type="ARBA" id="ARBA00005417"/>
    </source>
</evidence>
<evidence type="ECO:0000259" key="5">
    <source>
        <dbReference type="PROSITE" id="PS50893"/>
    </source>
</evidence>
<evidence type="ECO:0000313" key="7">
    <source>
        <dbReference type="Proteomes" id="UP000236723"/>
    </source>
</evidence>
<sequence length="276" mass="30040">MPLVPASGDPVLQIKDVDLVRDRRLLLEQVSLRVQPGEHWALLGPNGAGKSTLLSILGAYRHPTRGTAEILGQLLGRVDVHRLRGLIGQVNPHHPVQSQSRTVHQVVLTGATGTTEPVPRWTPTPAELDRAAELMALMGLERLRDARWANLSHGERGRTLIARALMPSPRLLLLDEPATGLDVAARERLLESIDGLRERHPDMASILVTHHLEELPASTGHAMLLRAGRVLASGAVDDVLTTENVSACFDHPIAIHRRAGRWTATAGRVPQRPAEG</sequence>
<dbReference type="InterPro" id="IPR003593">
    <property type="entry name" value="AAA+_ATPase"/>
</dbReference>
<protein>
    <submittedName>
        <fullName evidence="6">Iron complex transport system ATP-binding protein</fullName>
    </submittedName>
</protein>
<dbReference type="AlphaFoldDB" id="A0A1H5TKE2"/>
<keyword evidence="4 6" id="KW-0067">ATP-binding</keyword>
<proteinExistence type="inferred from homology"/>
<name>A0A1H5TKE2_9ACTN</name>
<dbReference type="EMBL" id="FNVO01000001">
    <property type="protein sequence ID" value="SEF62658.1"/>
    <property type="molecule type" value="Genomic_DNA"/>
</dbReference>
<organism evidence="6 7">
    <name type="scientific">Thermomonospora echinospora</name>
    <dbReference type="NCBI Taxonomy" id="1992"/>
    <lineage>
        <taxon>Bacteria</taxon>
        <taxon>Bacillati</taxon>
        <taxon>Actinomycetota</taxon>
        <taxon>Actinomycetes</taxon>
        <taxon>Streptosporangiales</taxon>
        <taxon>Thermomonosporaceae</taxon>
        <taxon>Thermomonospora</taxon>
    </lineage>
</organism>
<keyword evidence="3" id="KW-0547">Nucleotide-binding</keyword>
<evidence type="ECO:0000313" key="6">
    <source>
        <dbReference type="EMBL" id="SEF62658.1"/>
    </source>
</evidence>
<reference evidence="7" key="1">
    <citation type="submission" date="2016-10" db="EMBL/GenBank/DDBJ databases">
        <authorList>
            <person name="Varghese N."/>
            <person name="Submissions S."/>
        </authorList>
    </citation>
    <scope>NUCLEOTIDE SEQUENCE [LARGE SCALE GENOMIC DNA]</scope>
    <source>
        <strain evidence="7">DSM 43163</strain>
    </source>
</reference>
<dbReference type="PANTHER" id="PTHR42734">
    <property type="entry name" value="METAL TRANSPORT SYSTEM ATP-BINDING PROTEIN TM_0124-RELATED"/>
    <property type="match status" value="1"/>
</dbReference>
<dbReference type="Gene3D" id="3.40.50.300">
    <property type="entry name" value="P-loop containing nucleotide triphosphate hydrolases"/>
    <property type="match status" value="1"/>
</dbReference>
<dbReference type="InterPro" id="IPR003439">
    <property type="entry name" value="ABC_transporter-like_ATP-bd"/>
</dbReference>
<accession>A0A1H5TKE2</accession>
<keyword evidence="7" id="KW-1185">Reference proteome</keyword>
<gene>
    <name evidence="6" type="ORF">SAMN04489712_101635</name>
</gene>
<dbReference type="RefSeq" id="WP_103936039.1">
    <property type="nucleotide sequence ID" value="NZ_FNVO01000001.1"/>
</dbReference>
<evidence type="ECO:0000256" key="4">
    <source>
        <dbReference type="ARBA" id="ARBA00022840"/>
    </source>
</evidence>
<dbReference type="GO" id="GO:0005524">
    <property type="term" value="F:ATP binding"/>
    <property type="evidence" value="ECO:0007669"/>
    <property type="project" value="UniProtKB-KW"/>
</dbReference>
<evidence type="ECO:0000256" key="3">
    <source>
        <dbReference type="ARBA" id="ARBA00022741"/>
    </source>
</evidence>
<feature type="domain" description="ABC transporter" evidence="5">
    <location>
        <begin position="12"/>
        <end position="252"/>
    </location>
</feature>
<evidence type="ECO:0000256" key="2">
    <source>
        <dbReference type="ARBA" id="ARBA00022448"/>
    </source>
</evidence>
<keyword evidence="2" id="KW-0813">Transport</keyword>
<dbReference type="SUPFAM" id="SSF52540">
    <property type="entry name" value="P-loop containing nucleoside triphosphate hydrolases"/>
    <property type="match status" value="1"/>
</dbReference>
<dbReference type="PROSITE" id="PS50893">
    <property type="entry name" value="ABC_TRANSPORTER_2"/>
    <property type="match status" value="1"/>
</dbReference>
<dbReference type="SMART" id="SM00382">
    <property type="entry name" value="AAA"/>
    <property type="match status" value="1"/>
</dbReference>
<dbReference type="OrthoDB" id="9789994at2"/>
<dbReference type="Pfam" id="PF00005">
    <property type="entry name" value="ABC_tran"/>
    <property type="match status" value="1"/>
</dbReference>
<dbReference type="PANTHER" id="PTHR42734:SF17">
    <property type="entry name" value="METAL TRANSPORT SYSTEM ATP-BINDING PROTEIN TM_0124-RELATED"/>
    <property type="match status" value="1"/>
</dbReference>
<comment type="similarity">
    <text evidence="1">Belongs to the ABC transporter superfamily.</text>
</comment>
<dbReference type="InterPro" id="IPR027417">
    <property type="entry name" value="P-loop_NTPase"/>
</dbReference>
<dbReference type="GO" id="GO:0016887">
    <property type="term" value="F:ATP hydrolysis activity"/>
    <property type="evidence" value="ECO:0007669"/>
    <property type="project" value="InterPro"/>
</dbReference>
<dbReference type="Proteomes" id="UP000236723">
    <property type="component" value="Unassembled WGS sequence"/>
</dbReference>
<dbReference type="InterPro" id="IPR050153">
    <property type="entry name" value="Metal_Ion_Import_ABC"/>
</dbReference>